<dbReference type="GO" id="GO:0051287">
    <property type="term" value="F:NAD binding"/>
    <property type="evidence" value="ECO:0007669"/>
    <property type="project" value="InterPro"/>
</dbReference>
<dbReference type="Pfam" id="PF02826">
    <property type="entry name" value="2-Hacid_dh_C"/>
    <property type="match status" value="1"/>
</dbReference>
<geneLocation type="plasmid" evidence="4">
    <name>unnamed1</name>
</geneLocation>
<dbReference type="GO" id="GO:0016616">
    <property type="term" value="F:oxidoreductase activity, acting on the CH-OH group of donors, NAD or NADP as acceptor"/>
    <property type="evidence" value="ECO:0007669"/>
    <property type="project" value="UniProtKB-ARBA"/>
</dbReference>
<keyword evidence="4" id="KW-0614">Plasmid</keyword>
<keyword evidence="2" id="KW-0520">NAD</keyword>
<dbReference type="InterPro" id="IPR036291">
    <property type="entry name" value="NAD(P)-bd_dom_sf"/>
</dbReference>
<evidence type="ECO:0000256" key="1">
    <source>
        <dbReference type="ARBA" id="ARBA00023002"/>
    </source>
</evidence>
<name>A0A1B2ERK4_9HYPH</name>
<dbReference type="EMBL" id="CP016617">
    <property type="protein sequence ID" value="ANY82600.1"/>
    <property type="molecule type" value="Genomic_DNA"/>
</dbReference>
<feature type="domain" description="D-isomer specific 2-hydroxyacid dehydrogenase NAD-binding" evidence="3">
    <location>
        <begin position="135"/>
        <end position="309"/>
    </location>
</feature>
<dbReference type="PROSITE" id="PS00671">
    <property type="entry name" value="D_2_HYDROXYACID_DH_3"/>
    <property type="match status" value="1"/>
</dbReference>
<accession>A0A1B2ERK4</accession>
<dbReference type="KEGG" id="moc:BB934_30470"/>
<sequence length="348" mass="38305">MSQYTVFITSPLEAEYVDSIRSVSPGLEVLFESDLLPSPRYVADHKGGPLERTEEQERRWRSCLERADILWDFPPLGADGRSPMLGAPKVKWVQTTSTGVGPLVKLHGLQNSDIIVTTARGVHAGPLAEFVMLGLLAHFRGLRHLEAEQKQHRWTRYCGDEIAGKHLVIVGAGDLARGTAVLAQAFGMRVEAIARHPDKSRDHLHVFDAIFPVERLHERLGQADAVVIAVPHTPDTDTMIDRSALGAMKPGGVFVNIARGSVVDESALIDNLRSGYIGFAALDVAAKEPLPPDSPLWDMPNVLISPHSASTVQAENARITEIFCHNLREYLAGRPDRMKNILNKSLLY</sequence>
<dbReference type="SUPFAM" id="SSF52283">
    <property type="entry name" value="Formate/glycerate dehydrogenase catalytic domain-like"/>
    <property type="match status" value="1"/>
</dbReference>
<dbReference type="PANTHER" id="PTHR43333:SF1">
    <property type="entry name" value="D-ISOMER SPECIFIC 2-HYDROXYACID DEHYDROGENASE NAD-BINDING DOMAIN-CONTAINING PROTEIN"/>
    <property type="match status" value="1"/>
</dbReference>
<dbReference type="RefSeq" id="WP_099513704.1">
    <property type="nucleotide sequence ID" value="NZ_CP016617.1"/>
</dbReference>
<evidence type="ECO:0000313" key="4">
    <source>
        <dbReference type="EMBL" id="ANY82600.1"/>
    </source>
</evidence>
<reference evidence="4" key="1">
    <citation type="submission" date="2016-07" db="EMBL/GenBank/DDBJ databases">
        <title>Microvirga ossetica sp. nov. a new species of rhizobia isolated from root nodules of the legume species Vicia alpestris Steven originated from North Ossetia region in the Caucasus.</title>
        <authorList>
            <person name="Safronova V.I."/>
            <person name="Kuznetsova I.G."/>
            <person name="Sazanova A.L."/>
            <person name="Belimov A."/>
            <person name="Andronov E."/>
            <person name="Osledkin Y.S."/>
            <person name="Onishchuk O.P."/>
            <person name="Kurchak O.N."/>
            <person name="Shaposhnikov A.I."/>
            <person name="Willems A."/>
            <person name="Tikhonovich I.A."/>
        </authorList>
    </citation>
    <scope>NUCLEOTIDE SEQUENCE [LARGE SCALE GENOMIC DNA]</scope>
    <source>
        <strain evidence="4">V5/3M</strain>
        <plasmid evidence="4">unnamed1</plasmid>
    </source>
</reference>
<dbReference type="SUPFAM" id="SSF51735">
    <property type="entry name" value="NAD(P)-binding Rossmann-fold domains"/>
    <property type="match status" value="1"/>
</dbReference>
<dbReference type="OrthoDB" id="9793626at2"/>
<proteinExistence type="predicted"/>
<protein>
    <recommendedName>
        <fullName evidence="3">D-isomer specific 2-hydroxyacid dehydrogenase NAD-binding domain-containing protein</fullName>
    </recommendedName>
</protein>
<evidence type="ECO:0000256" key="2">
    <source>
        <dbReference type="ARBA" id="ARBA00023027"/>
    </source>
</evidence>
<dbReference type="AlphaFoldDB" id="A0A1B2ERK4"/>
<dbReference type="PANTHER" id="PTHR43333">
    <property type="entry name" value="2-HACID_DH_C DOMAIN-CONTAINING PROTEIN"/>
    <property type="match status" value="1"/>
</dbReference>
<dbReference type="InterPro" id="IPR029753">
    <property type="entry name" value="D-isomer_DH_CS"/>
</dbReference>
<dbReference type="Gene3D" id="3.40.50.720">
    <property type="entry name" value="NAD(P)-binding Rossmann-like Domain"/>
    <property type="match status" value="2"/>
</dbReference>
<organism evidence="4">
    <name type="scientific">Microvirga ossetica</name>
    <dbReference type="NCBI Taxonomy" id="1882682"/>
    <lineage>
        <taxon>Bacteria</taxon>
        <taxon>Pseudomonadati</taxon>
        <taxon>Pseudomonadota</taxon>
        <taxon>Alphaproteobacteria</taxon>
        <taxon>Hyphomicrobiales</taxon>
        <taxon>Methylobacteriaceae</taxon>
        <taxon>Microvirga</taxon>
    </lineage>
</organism>
<dbReference type="InterPro" id="IPR006140">
    <property type="entry name" value="D-isomer_DH_NAD-bd"/>
</dbReference>
<evidence type="ECO:0000259" key="3">
    <source>
        <dbReference type="Pfam" id="PF02826"/>
    </source>
</evidence>
<gene>
    <name evidence="4" type="ORF">BB934_30470</name>
</gene>
<dbReference type="CDD" id="cd05300">
    <property type="entry name" value="2-Hacid_dh_1"/>
    <property type="match status" value="1"/>
</dbReference>
<keyword evidence="1" id="KW-0560">Oxidoreductase</keyword>